<feature type="compositionally biased region" description="Low complexity" evidence="1">
    <location>
        <begin position="304"/>
        <end position="319"/>
    </location>
</feature>
<feature type="compositionally biased region" description="Low complexity" evidence="1">
    <location>
        <begin position="521"/>
        <end position="548"/>
    </location>
</feature>
<feature type="region of interest" description="Disordered" evidence="1">
    <location>
        <begin position="1512"/>
        <end position="1533"/>
    </location>
</feature>
<dbReference type="PROSITE" id="PS50848">
    <property type="entry name" value="START"/>
    <property type="match status" value="2"/>
</dbReference>
<reference evidence="3" key="1">
    <citation type="submission" date="2021-07" db="EMBL/GenBank/DDBJ databases">
        <title>Draft genome of Mortierella alpina, strain LL118, isolated from an aspen leaf litter sample.</title>
        <authorList>
            <person name="Yang S."/>
            <person name="Vinatzer B.A."/>
        </authorList>
    </citation>
    <scope>NUCLEOTIDE SEQUENCE</scope>
    <source>
        <strain evidence="3">LL118</strain>
    </source>
</reference>
<dbReference type="Pfam" id="PF01852">
    <property type="entry name" value="START"/>
    <property type="match status" value="2"/>
</dbReference>
<sequence length="1582" mass="170898">MLKDVPSEFMGQHHKMTISKSQPQHNSQNSSSFQNSHVDVFGTQTNHNQHTLSSSGFDYPLSGDESDNHHNQMEHLRSQFYTPDPQKRTKEYHIEQAHQAVELLKAAAGSTVGWKKVDKHKSGCMVYQSTSSATIPGHGEDKYPTFKGEHFIRGFHAQDVFSVVAVRKLWDDWYDELSCVEAYDDTTSLMYMVMKSSLSSRTRDVAMIERIRVEKDGSYYLAACSVESSKIPNMAGKVRAEIFLAGWIIQPLPSNPPITKITYVIQTDLLSKLPKFIAKRSLIKRALAITTIETHLRKNGTPITSMTSSQTRQRPRSSSEPIRLDQYLLPQDSEEDLTAAMAFAAQLLPIAPTQDLSNQSDAEDEDDILPMTPNQQLRQCQQHQEQHPPPTSSLAPSTTTRDSLLSSASLFSQEFMDSNSFLGDETLFGDSPLFGKGGVFEQKKRVQDVESIVAKPLRPSQKQQQKQQQPPQKQQQPQQRQTIDSEKPVIPEPVLRKAPNSKRASIPVVLPKSEARAKQYSDSSSSNNLSSGNLSSSGSSTSNTSQSSEEMQALKPPMATLMPIITPATPPLTPTASVDGRETTSDSDAAQSVKVVPRSPKTSSPTTSRPSSMAMSSFGMKSPSAMMEARRHSALMRRSSSAAAFVPRHSHVVPIRGNPNVSLQSLTRASGSNGTMTTAMKRHSTAPSIDSNRSLTAFTPVMVLPHRHSETARKALAMFKVLASSSEDRWRAISNENGFKSYSRIISGAGLPMLRGEGTITGGWTVEQINAVIESAGCRQVWDERFENLSIAETFNHNEYLFHITLRGVGSLTGRDLAGVTIIDRDPLTSALFNVSTSVLDPTIPEDPGRIRAMLELSGWSLRPTFDGQGNTVSVNVTFVIQIDIRGNLPSSVVKSMTASMTQAVSRLNQFINKSGYPPFASHISGTRLLDAFEPKTGFYELCYKAAPGWTEVRVGRKVYKEGYDFFIKPDDPSVRVELAPDFGGVRVWTTLDHEGQSIIAQVSRKGQNAVESSNTQEEERQEKSEGVKYELKDEDLIHDETEADMKELVQGRKRRSASCTIPSAQATASSSFAASRPGSTASVASRASQGSEKSRARGRTPRQIVTLPAGTPPPPLPRRSSSLSRYSIPISPYLAGEDAPPVPINTNAIAAAAAADRSSTVSALELQSASPRSASPVPSPVRVSLPSLPSPTSARSAVESPLGSPTLGPFHVPHAIPTTAPIEEKVSKRASTGFVAPLGQMESISNVLADNSSPTTPVIESSAEASLIAAAAAVAISTPKAESEHAAAPSKVTGQLTPPPKERKNIEISSSLACQVSPTASPVPSPMMVFGARNSSLPMSPPSSTSTTSSTASAAAFVVAAVQPASSLKHSPSAMSLGHNAASKKRDVRVTFSLDTIDNSSDTTIDSDDDESLTARDAGRQLQRSASPLDKLMKFNGNNNNSHNSSSVHAPSMAKKHSVQVVSAHHLQHQTAVAEMHGSESEDSDEAEFVEARDELSDDEFGLALALAGVGSWPSSSSSATTRNLSASEQKESEEELVVLSMQAVERGLKQLAAASSVQLKFGVVLLLLVYYAGRLSALIV</sequence>
<feature type="compositionally biased region" description="Low complexity" evidence="1">
    <location>
        <begin position="1169"/>
        <end position="1197"/>
    </location>
</feature>
<dbReference type="InterPro" id="IPR002913">
    <property type="entry name" value="START_lipid-bd_dom"/>
</dbReference>
<feature type="region of interest" description="Disordered" evidence="1">
    <location>
        <begin position="1"/>
        <end position="35"/>
    </location>
</feature>
<name>A0A9P8D097_MORAP</name>
<dbReference type="EMBL" id="JAIFTL010000018">
    <property type="protein sequence ID" value="KAG9326497.1"/>
    <property type="molecule type" value="Genomic_DNA"/>
</dbReference>
<feature type="compositionally biased region" description="Basic and acidic residues" evidence="1">
    <location>
        <begin position="1018"/>
        <end position="1051"/>
    </location>
</feature>
<protein>
    <recommendedName>
        <fullName evidence="2">START domain-containing protein</fullName>
    </recommendedName>
</protein>
<gene>
    <name evidence="3" type="ORF">KVV02_007646</name>
</gene>
<dbReference type="Gene3D" id="3.30.530.20">
    <property type="match status" value="2"/>
</dbReference>
<proteinExistence type="predicted"/>
<feature type="compositionally biased region" description="Low complexity" evidence="1">
    <location>
        <begin position="1513"/>
        <end position="1529"/>
    </location>
</feature>
<feature type="compositionally biased region" description="Polar residues" evidence="1">
    <location>
        <begin position="1078"/>
        <end position="1092"/>
    </location>
</feature>
<feature type="region of interest" description="Disordered" evidence="1">
    <location>
        <begin position="1399"/>
        <end position="1488"/>
    </location>
</feature>
<dbReference type="SUPFAM" id="SSF55961">
    <property type="entry name" value="Bet v1-like"/>
    <property type="match status" value="2"/>
</dbReference>
<dbReference type="CDD" id="cd00177">
    <property type="entry name" value="START"/>
    <property type="match status" value="2"/>
</dbReference>
<feature type="compositionally biased region" description="Polar residues" evidence="1">
    <location>
        <begin position="1001"/>
        <end position="1016"/>
    </location>
</feature>
<feature type="region of interest" description="Disordered" evidence="1">
    <location>
        <begin position="456"/>
        <end position="620"/>
    </location>
</feature>
<dbReference type="InterPro" id="IPR023393">
    <property type="entry name" value="START-like_dom_sf"/>
</dbReference>
<dbReference type="GO" id="GO:0005737">
    <property type="term" value="C:cytoplasm"/>
    <property type="evidence" value="ECO:0007669"/>
    <property type="project" value="UniProtKB-ARBA"/>
</dbReference>
<feature type="region of interest" description="Disordered" evidence="1">
    <location>
        <begin position="299"/>
        <end position="328"/>
    </location>
</feature>
<dbReference type="Proteomes" id="UP000717515">
    <property type="component" value="Unassembled WGS sequence"/>
</dbReference>
<dbReference type="GO" id="GO:0008289">
    <property type="term" value="F:lipid binding"/>
    <property type="evidence" value="ECO:0007669"/>
    <property type="project" value="InterPro"/>
</dbReference>
<feature type="region of interest" description="Disordered" evidence="1">
    <location>
        <begin position="376"/>
        <end position="401"/>
    </location>
</feature>
<feature type="region of interest" description="Disordered" evidence="1">
    <location>
        <begin position="1282"/>
        <end position="1304"/>
    </location>
</feature>
<comment type="caution">
    <text evidence="3">The sequence shown here is derived from an EMBL/GenBank/DDBJ whole genome shotgun (WGS) entry which is preliminary data.</text>
</comment>
<feature type="compositionally biased region" description="Low complexity" evidence="1">
    <location>
        <begin position="1437"/>
        <end position="1448"/>
    </location>
</feature>
<feature type="domain" description="START" evidence="2">
    <location>
        <begin position="710"/>
        <end position="899"/>
    </location>
</feature>
<dbReference type="PANTHER" id="PTHR19308:SF14">
    <property type="entry name" value="START DOMAIN-CONTAINING PROTEIN"/>
    <property type="match status" value="1"/>
</dbReference>
<organism evidence="3 4">
    <name type="scientific">Mortierella alpina</name>
    <name type="common">Oleaginous fungus</name>
    <name type="synonym">Mortierella renispora</name>
    <dbReference type="NCBI Taxonomy" id="64518"/>
    <lineage>
        <taxon>Eukaryota</taxon>
        <taxon>Fungi</taxon>
        <taxon>Fungi incertae sedis</taxon>
        <taxon>Mucoromycota</taxon>
        <taxon>Mortierellomycotina</taxon>
        <taxon>Mortierellomycetes</taxon>
        <taxon>Mortierellales</taxon>
        <taxon>Mortierellaceae</taxon>
        <taxon>Mortierella</taxon>
    </lineage>
</organism>
<feature type="compositionally biased region" description="Low complexity" evidence="1">
    <location>
        <begin position="19"/>
        <end position="35"/>
    </location>
</feature>
<dbReference type="SMART" id="SM00234">
    <property type="entry name" value="START"/>
    <property type="match status" value="1"/>
</dbReference>
<feature type="compositionally biased region" description="Low complexity" evidence="1">
    <location>
        <begin position="461"/>
        <end position="479"/>
    </location>
</feature>
<feature type="domain" description="START" evidence="2">
    <location>
        <begin position="102"/>
        <end position="288"/>
    </location>
</feature>
<evidence type="ECO:0000313" key="3">
    <source>
        <dbReference type="EMBL" id="KAG9326497.1"/>
    </source>
</evidence>
<feature type="compositionally biased region" description="Low complexity" evidence="1">
    <location>
        <begin position="592"/>
        <end position="612"/>
    </location>
</feature>
<evidence type="ECO:0000313" key="4">
    <source>
        <dbReference type="Proteomes" id="UP000717515"/>
    </source>
</evidence>
<feature type="region of interest" description="Disordered" evidence="1">
    <location>
        <begin position="1001"/>
        <end position="1124"/>
    </location>
</feature>
<dbReference type="InterPro" id="IPR051213">
    <property type="entry name" value="START_lipid_transfer"/>
</dbReference>
<evidence type="ECO:0000259" key="2">
    <source>
        <dbReference type="PROSITE" id="PS50848"/>
    </source>
</evidence>
<dbReference type="PANTHER" id="PTHR19308">
    <property type="entry name" value="PHOSPHATIDYLCHOLINE TRANSFER PROTEIN"/>
    <property type="match status" value="1"/>
</dbReference>
<accession>A0A9P8D097</accession>
<feature type="region of interest" description="Disordered" evidence="1">
    <location>
        <begin position="1165"/>
        <end position="1216"/>
    </location>
</feature>
<feature type="compositionally biased region" description="Low complexity" evidence="1">
    <location>
        <begin position="1064"/>
        <end position="1076"/>
    </location>
</feature>
<evidence type="ECO:0000256" key="1">
    <source>
        <dbReference type="SAM" id="MobiDB-lite"/>
    </source>
</evidence>